<keyword evidence="14" id="KW-1185">Reference proteome</keyword>
<keyword evidence="11" id="KW-0472">Membrane</keyword>
<keyword evidence="10" id="KW-1133">Transmembrane helix</keyword>
<dbReference type="Proteomes" id="UP001521116">
    <property type="component" value="Unassembled WGS sequence"/>
</dbReference>
<dbReference type="EMBL" id="JAJVDC020000073">
    <property type="protein sequence ID" value="KAL1627272.1"/>
    <property type="molecule type" value="Genomic_DNA"/>
</dbReference>
<sequence length="509" mass="58081">MSAKEARSSWKTTVLVSLFALMILWDSGYVELNLQQSGEPQLETYADHQKHEEQAKVEASTSRATVVAAVKATTVADYAIKNPVDKDNIITEAFSDEAAAAVKEHGNLLGTLDPNDVLIMFKTGATKMWYRAPMHLATTLANKTLTPHVAFYSDIEEQLGEHTVIDTLANVSTSLKESPDFALWRGVRQAYGEDNLYLDGEGQEAIYVPGGWRIDKYKFLPMVQHAALNYPGKKWYVFLEDDNYFFWESLYAWLATFDADQPVFVGGPAARLGEDFAHGGSGLALSRGAMRKSFAADPKLASKWEHYATEYGCGDHILSHVLAAKGVTRWRGFDETEYYPMHALPLWQMGFGAWDWCSPLFNVHKAHQSDLSKLHVWEKKWKATKGGSVRYRDVFVDLILPKLVEERDEWDNYASERHFTSFDEEDAGTKLSDAEKKKQPWFSKDACKQACHDWQECLQWRYADDHCYLDHMAKQGRRIEAGIRMRSGWMMGRIRKLQEKKCGSLPWWQ</sequence>
<comment type="similarity">
    <text evidence="3">Belongs to the glycosyltransferase 31 family. Beta3-Gal-T subfamily.</text>
</comment>
<name>A0ABR3SRF1_9PEZI</name>
<dbReference type="PANTHER" id="PTHR23033:SF47">
    <property type="entry name" value="APPLE DOMAIN-CONTAINING PROTEIN-RELATED"/>
    <property type="match status" value="1"/>
</dbReference>
<proteinExistence type="inferred from homology"/>
<dbReference type="EC" id="2.4.1.122" evidence="4"/>
<dbReference type="InterPro" id="IPR003378">
    <property type="entry name" value="Fringe-like_glycosylTrfase"/>
</dbReference>
<comment type="subcellular location">
    <subcellularLocation>
        <location evidence="1">Membrane</location>
        <topology evidence="1">Single-pass type II membrane protein</topology>
    </subcellularLocation>
</comment>
<protein>
    <recommendedName>
        <fullName evidence="4">N-acetylgalactosaminide beta-1,3-galactosyltransferase</fullName>
        <ecNumber evidence="4">2.4.1.122</ecNumber>
    </recommendedName>
</protein>
<evidence type="ECO:0000313" key="13">
    <source>
        <dbReference type="EMBL" id="KAL1627272.1"/>
    </source>
</evidence>
<keyword evidence="9" id="KW-0735">Signal-anchor</keyword>
<evidence type="ECO:0000256" key="5">
    <source>
        <dbReference type="ARBA" id="ARBA00022676"/>
    </source>
</evidence>
<evidence type="ECO:0000256" key="6">
    <source>
        <dbReference type="ARBA" id="ARBA00022679"/>
    </source>
</evidence>
<dbReference type="InterPro" id="IPR026050">
    <property type="entry name" value="C1GALT1/C1GALT1_chp1"/>
</dbReference>
<comment type="pathway">
    <text evidence="2">Protein modification; protein glycosylation.</text>
</comment>
<accession>A0ABR3SRF1</accession>
<evidence type="ECO:0000256" key="9">
    <source>
        <dbReference type="ARBA" id="ARBA00022968"/>
    </source>
</evidence>
<keyword evidence="5" id="KW-0328">Glycosyltransferase</keyword>
<dbReference type="Pfam" id="PF02434">
    <property type="entry name" value="Fringe"/>
    <property type="match status" value="1"/>
</dbReference>
<evidence type="ECO:0000256" key="1">
    <source>
        <dbReference type="ARBA" id="ARBA00004606"/>
    </source>
</evidence>
<evidence type="ECO:0000256" key="3">
    <source>
        <dbReference type="ARBA" id="ARBA00006462"/>
    </source>
</evidence>
<evidence type="ECO:0000259" key="12">
    <source>
        <dbReference type="Pfam" id="PF02434"/>
    </source>
</evidence>
<keyword evidence="8" id="KW-0547">Nucleotide-binding</keyword>
<keyword evidence="7" id="KW-0812">Transmembrane</keyword>
<evidence type="ECO:0000313" key="14">
    <source>
        <dbReference type="Proteomes" id="UP001521116"/>
    </source>
</evidence>
<evidence type="ECO:0000256" key="4">
    <source>
        <dbReference type="ARBA" id="ARBA00012557"/>
    </source>
</evidence>
<comment type="caution">
    <text evidence="13">The sequence shown here is derived from an EMBL/GenBank/DDBJ whole genome shotgun (WGS) entry which is preliminary data.</text>
</comment>
<feature type="domain" description="Fringe-like glycosyltransferase" evidence="12">
    <location>
        <begin position="231"/>
        <end position="298"/>
    </location>
</feature>
<keyword evidence="6" id="KW-0808">Transferase</keyword>
<reference evidence="13 14" key="1">
    <citation type="submission" date="2024-02" db="EMBL/GenBank/DDBJ databases">
        <title>De novo assembly and annotation of 12 fungi associated with fruit tree decline syndrome in Ontario, Canada.</title>
        <authorList>
            <person name="Sulman M."/>
            <person name="Ellouze W."/>
            <person name="Ilyukhin E."/>
        </authorList>
    </citation>
    <scope>NUCLEOTIDE SEQUENCE [LARGE SCALE GENOMIC DNA]</scope>
    <source>
        <strain evidence="13 14">M1-105</strain>
    </source>
</reference>
<dbReference type="Gene3D" id="3.90.550.50">
    <property type="match status" value="1"/>
</dbReference>
<gene>
    <name evidence="13" type="ORF">SLS56_006405</name>
</gene>
<organism evidence="13 14">
    <name type="scientific">Neofusicoccum ribis</name>
    <dbReference type="NCBI Taxonomy" id="45134"/>
    <lineage>
        <taxon>Eukaryota</taxon>
        <taxon>Fungi</taxon>
        <taxon>Dikarya</taxon>
        <taxon>Ascomycota</taxon>
        <taxon>Pezizomycotina</taxon>
        <taxon>Dothideomycetes</taxon>
        <taxon>Dothideomycetes incertae sedis</taxon>
        <taxon>Botryosphaeriales</taxon>
        <taxon>Botryosphaeriaceae</taxon>
        <taxon>Neofusicoccum</taxon>
    </lineage>
</organism>
<evidence type="ECO:0000256" key="11">
    <source>
        <dbReference type="ARBA" id="ARBA00023136"/>
    </source>
</evidence>
<evidence type="ECO:0000256" key="7">
    <source>
        <dbReference type="ARBA" id="ARBA00022692"/>
    </source>
</evidence>
<evidence type="ECO:0000256" key="10">
    <source>
        <dbReference type="ARBA" id="ARBA00022989"/>
    </source>
</evidence>
<evidence type="ECO:0000256" key="8">
    <source>
        <dbReference type="ARBA" id="ARBA00022741"/>
    </source>
</evidence>
<evidence type="ECO:0000256" key="2">
    <source>
        <dbReference type="ARBA" id="ARBA00004922"/>
    </source>
</evidence>
<dbReference type="PANTHER" id="PTHR23033">
    <property type="entry name" value="BETA1,3-GALACTOSYLTRANSFERASE"/>
    <property type="match status" value="1"/>
</dbReference>